<dbReference type="Proteomes" id="UP000197068">
    <property type="component" value="Unassembled WGS sequence"/>
</dbReference>
<evidence type="ECO:0000313" key="2">
    <source>
        <dbReference type="Proteomes" id="UP000197068"/>
    </source>
</evidence>
<name>A0ABQ0MUU1_9GAMM</name>
<proteinExistence type="predicted"/>
<comment type="caution">
    <text evidence="1">The sequence shown here is derived from an EMBL/GenBank/DDBJ whole genome shotgun (WGS) entry which is preliminary data.</text>
</comment>
<keyword evidence="2" id="KW-1185">Reference proteome</keyword>
<dbReference type="InterPro" id="IPR043733">
    <property type="entry name" value="DUF5677"/>
</dbReference>
<accession>A0ABQ0MUU1</accession>
<reference evidence="1 2" key="1">
    <citation type="submission" date="2017-06" db="EMBL/GenBank/DDBJ databases">
        <title>Whole Genome Sequences of Colwellia marinimaniae MTCD1.</title>
        <authorList>
            <person name="Kusumoto H."/>
            <person name="Inoue M."/>
            <person name="Tanikawa K."/>
            <person name="Maeji H."/>
            <person name="Cameron J.H."/>
            <person name="Bartlett D.H."/>
        </authorList>
    </citation>
    <scope>NUCLEOTIDE SEQUENCE [LARGE SCALE GENOMIC DNA]</scope>
    <source>
        <strain evidence="1 2">MTCD1</strain>
    </source>
</reference>
<evidence type="ECO:0000313" key="1">
    <source>
        <dbReference type="EMBL" id="GAW96138.1"/>
    </source>
</evidence>
<organism evidence="1 2">
    <name type="scientific">Colwellia marinimaniae</name>
    <dbReference type="NCBI Taxonomy" id="1513592"/>
    <lineage>
        <taxon>Bacteria</taxon>
        <taxon>Pseudomonadati</taxon>
        <taxon>Pseudomonadota</taxon>
        <taxon>Gammaproteobacteria</taxon>
        <taxon>Alteromonadales</taxon>
        <taxon>Colwelliaceae</taxon>
        <taxon>Colwellia</taxon>
    </lineage>
</organism>
<gene>
    <name evidence="1" type="ORF">MTCD1_01748</name>
</gene>
<dbReference type="RefSeq" id="WP_057180144.1">
    <property type="nucleotide sequence ID" value="NZ_BDQM01000011.1"/>
</dbReference>
<dbReference type="EMBL" id="BDQM01000011">
    <property type="protein sequence ID" value="GAW96138.1"/>
    <property type="molecule type" value="Genomic_DNA"/>
</dbReference>
<dbReference type="Pfam" id="PF18928">
    <property type="entry name" value="DUF5677"/>
    <property type="match status" value="1"/>
</dbReference>
<protein>
    <submittedName>
        <fullName evidence="1">Uncharacterized protein</fullName>
    </submittedName>
</protein>
<sequence length="239" mass="27907">MNSQYLQAWNRYSEEKERFISTSQNGKNRFWNATERDGFLLLLFVRINSLCDELMFLVENRRFVSAPIVLRSIIETWLDFHCLLDDESYLDDIIGSEANELKKLYQSYSRNKNSPYFIHLNEEFCEKMLSKISEHSQGNTLSIYDKFKKYDLIDGKESEGAYRAVYGRLCMDTHGNISALKQNHLTDNGQASSIKDHNESYIKFLVTTAARASIQSFISLLEEKNFDTESYVSLRDSFK</sequence>